<dbReference type="PROSITE" id="PS51257">
    <property type="entry name" value="PROKAR_LIPOPROTEIN"/>
    <property type="match status" value="1"/>
</dbReference>
<dbReference type="RefSeq" id="WP_144841668.1">
    <property type="nucleotide sequence ID" value="NZ_JBHTKI010000042.1"/>
</dbReference>
<keyword evidence="3" id="KW-1185">Reference proteome</keyword>
<proteinExistence type="predicted"/>
<keyword evidence="1" id="KW-0732">Signal</keyword>
<dbReference type="Proteomes" id="UP001597109">
    <property type="component" value="Unassembled WGS sequence"/>
</dbReference>
<organism evidence="2 3">
    <name type="scientific">Metaplanococcus flavidus</name>
    <dbReference type="NCBI Taxonomy" id="569883"/>
    <lineage>
        <taxon>Bacteria</taxon>
        <taxon>Bacillati</taxon>
        <taxon>Bacillota</taxon>
        <taxon>Bacilli</taxon>
        <taxon>Bacillales</taxon>
        <taxon>Caryophanaceae</taxon>
        <taxon>Metaplanococcus</taxon>
    </lineage>
</organism>
<name>A0ABW3LH94_9BACL</name>
<protein>
    <recommendedName>
        <fullName evidence="4">Lipoprotein</fullName>
    </recommendedName>
</protein>
<reference evidence="3" key="1">
    <citation type="journal article" date="2019" name="Int. J. Syst. Evol. Microbiol.">
        <title>The Global Catalogue of Microorganisms (GCM) 10K type strain sequencing project: providing services to taxonomists for standard genome sequencing and annotation.</title>
        <authorList>
            <consortium name="The Broad Institute Genomics Platform"/>
            <consortium name="The Broad Institute Genome Sequencing Center for Infectious Disease"/>
            <person name="Wu L."/>
            <person name="Ma J."/>
        </authorList>
    </citation>
    <scope>NUCLEOTIDE SEQUENCE [LARGE SCALE GENOMIC DNA]</scope>
    <source>
        <strain evidence="3">CCUG 56756</strain>
    </source>
</reference>
<dbReference type="EMBL" id="JBHTKI010000042">
    <property type="protein sequence ID" value="MFD1032853.1"/>
    <property type="molecule type" value="Genomic_DNA"/>
</dbReference>
<evidence type="ECO:0000256" key="1">
    <source>
        <dbReference type="SAM" id="SignalP"/>
    </source>
</evidence>
<feature type="signal peptide" evidence="1">
    <location>
        <begin position="1"/>
        <end position="27"/>
    </location>
</feature>
<gene>
    <name evidence="2" type="ORF">ACFQ1X_15590</name>
</gene>
<accession>A0ABW3LH94</accession>
<sequence length="111" mass="12127">MKRLCFAIMISLVLAACSQGTSSGSYAMILVVNDTEYNGTEAHLTDYEADKVIGKVTKKVPPNVFPANNQSNFFEEGTVIFSVKDQTELVIAEDPAGERHLLQYAPGNDLK</sequence>
<feature type="chain" id="PRO_5045575673" description="Lipoprotein" evidence="1">
    <location>
        <begin position="28"/>
        <end position="111"/>
    </location>
</feature>
<comment type="caution">
    <text evidence="2">The sequence shown here is derived from an EMBL/GenBank/DDBJ whole genome shotgun (WGS) entry which is preliminary data.</text>
</comment>
<evidence type="ECO:0000313" key="2">
    <source>
        <dbReference type="EMBL" id="MFD1032853.1"/>
    </source>
</evidence>
<evidence type="ECO:0008006" key="4">
    <source>
        <dbReference type="Google" id="ProtNLM"/>
    </source>
</evidence>
<evidence type="ECO:0000313" key="3">
    <source>
        <dbReference type="Proteomes" id="UP001597109"/>
    </source>
</evidence>